<dbReference type="OrthoDB" id="10565342at2759"/>
<name>E4X1H3_OIKDI</name>
<dbReference type="EMBL" id="FN653021">
    <property type="protein sequence ID" value="CBY23654.1"/>
    <property type="molecule type" value="Genomic_DNA"/>
</dbReference>
<sequence length="305" mass="35576">MDQRLSLFLRPRNGASIFTPFSKITPVVRRPDSPQEITHFEKSIEELAELLKQQDAKAKYLQEKLCDGFFRVRCKIEKLNVIEDAFADTAEIAMEKVATSLLRLFKNLFLQANYSHDSPDIYKRGNKKTTINRAFARMLNKMVRLMKNLELENFDPTPENDPTLEIGMSEIVPALPASEERDEEDEPKLTKKEWEALLAQKLNKTEEPKEIQESPSTPVVEPAMTEMDIIEQESTNFLSVGEEFKQDKTFKKEEPKIEKNEREKALEDKIDRLENLVLKILEDKSSRKKKSRLPRRVQKIQIYNF</sequence>
<reference evidence="2" key="1">
    <citation type="journal article" date="2010" name="Science">
        <title>Plasticity of animal genome architecture unmasked by rapid evolution of a pelagic tunicate.</title>
        <authorList>
            <person name="Denoeud F."/>
            <person name="Henriet S."/>
            <person name="Mungpakdee S."/>
            <person name="Aury J.M."/>
            <person name="Da Silva C."/>
            <person name="Brinkmann H."/>
            <person name="Mikhaleva J."/>
            <person name="Olsen L.C."/>
            <person name="Jubin C."/>
            <person name="Canestro C."/>
            <person name="Bouquet J.M."/>
            <person name="Danks G."/>
            <person name="Poulain J."/>
            <person name="Campsteijn C."/>
            <person name="Adamski M."/>
            <person name="Cross I."/>
            <person name="Yadetie F."/>
            <person name="Muffato M."/>
            <person name="Louis A."/>
            <person name="Butcher S."/>
            <person name="Tsagkogeorga G."/>
            <person name="Konrad A."/>
            <person name="Singh S."/>
            <person name="Jensen M.F."/>
            <person name="Cong E.H."/>
            <person name="Eikeseth-Otteraa H."/>
            <person name="Noel B."/>
            <person name="Anthouard V."/>
            <person name="Porcel B.M."/>
            <person name="Kachouri-Lafond R."/>
            <person name="Nishino A."/>
            <person name="Ugolini M."/>
            <person name="Chourrout P."/>
            <person name="Nishida H."/>
            <person name="Aasland R."/>
            <person name="Huzurbazar S."/>
            <person name="Westhof E."/>
            <person name="Delsuc F."/>
            <person name="Lehrach H."/>
            <person name="Reinhardt R."/>
            <person name="Weissenbach J."/>
            <person name="Roy S.W."/>
            <person name="Artiguenave F."/>
            <person name="Postlethwait J.H."/>
            <person name="Manak J.R."/>
            <person name="Thompson E.M."/>
            <person name="Jaillon O."/>
            <person name="Du Pasquier L."/>
            <person name="Boudinot P."/>
            <person name="Liberles D.A."/>
            <person name="Volff J.N."/>
            <person name="Philippe H."/>
            <person name="Lenhard B."/>
            <person name="Roest Crollius H."/>
            <person name="Wincker P."/>
            <person name="Chourrout D."/>
        </authorList>
    </citation>
    <scope>NUCLEOTIDE SEQUENCE [LARGE SCALE GENOMIC DNA]</scope>
</reference>
<dbReference type="InParanoid" id="E4X1H3"/>
<accession>E4X1H3</accession>
<dbReference type="Proteomes" id="UP000001307">
    <property type="component" value="Unassembled WGS sequence"/>
</dbReference>
<proteinExistence type="predicted"/>
<gene>
    <name evidence="2" type="ORF">GSOID_T00016110001</name>
</gene>
<dbReference type="AlphaFoldDB" id="E4X1H3"/>
<keyword evidence="3" id="KW-1185">Reference proteome</keyword>
<evidence type="ECO:0000313" key="3">
    <source>
        <dbReference type="Proteomes" id="UP000001307"/>
    </source>
</evidence>
<keyword evidence="1" id="KW-0175">Coiled coil</keyword>
<organism evidence="2">
    <name type="scientific">Oikopleura dioica</name>
    <name type="common">Tunicate</name>
    <dbReference type="NCBI Taxonomy" id="34765"/>
    <lineage>
        <taxon>Eukaryota</taxon>
        <taxon>Metazoa</taxon>
        <taxon>Chordata</taxon>
        <taxon>Tunicata</taxon>
        <taxon>Appendicularia</taxon>
        <taxon>Copelata</taxon>
        <taxon>Oikopleuridae</taxon>
        <taxon>Oikopleura</taxon>
    </lineage>
</organism>
<protein>
    <submittedName>
        <fullName evidence="2">Uncharacterized protein</fullName>
    </submittedName>
</protein>
<feature type="coiled-coil region" evidence="1">
    <location>
        <begin position="256"/>
        <end position="283"/>
    </location>
</feature>
<evidence type="ECO:0000256" key="1">
    <source>
        <dbReference type="SAM" id="Coils"/>
    </source>
</evidence>
<feature type="coiled-coil region" evidence="1">
    <location>
        <begin position="37"/>
        <end position="64"/>
    </location>
</feature>
<evidence type="ECO:0000313" key="2">
    <source>
        <dbReference type="EMBL" id="CBY23654.1"/>
    </source>
</evidence>